<dbReference type="InterPro" id="IPR052552">
    <property type="entry name" value="YeaO-like"/>
</dbReference>
<dbReference type="EMBL" id="PKQI01000001">
    <property type="protein sequence ID" value="NNV19695.1"/>
    <property type="molecule type" value="Genomic_DNA"/>
</dbReference>
<evidence type="ECO:0000313" key="2">
    <source>
        <dbReference type="EMBL" id="OYR21306.1"/>
    </source>
</evidence>
<dbReference type="EMBL" id="NNRM01000048">
    <property type="protein sequence ID" value="OYR21306.1"/>
    <property type="molecule type" value="Genomic_DNA"/>
</dbReference>
<dbReference type="Pfam" id="PF22752">
    <property type="entry name" value="DUF488-N3i"/>
    <property type="match status" value="1"/>
</dbReference>
<dbReference type="Proteomes" id="UP000526233">
    <property type="component" value="Unassembled WGS sequence"/>
</dbReference>
<dbReference type="AlphaFoldDB" id="A0A256G2R0"/>
<dbReference type="PANTHER" id="PTHR36849:SF1">
    <property type="entry name" value="CYTOPLASMIC PROTEIN"/>
    <property type="match status" value="1"/>
</dbReference>
<name>A0A256G2R0_9HYPH</name>
<evidence type="ECO:0000313" key="3">
    <source>
        <dbReference type="Proteomes" id="UP000216188"/>
    </source>
</evidence>
<comment type="caution">
    <text evidence="2">The sequence shown here is derived from an EMBL/GenBank/DDBJ whole genome shotgun (WGS) entry which is preliminary data.</text>
</comment>
<accession>A0A256G2R0</accession>
<reference evidence="1 4" key="2">
    <citation type="submission" date="2018-11" db="EMBL/GenBank/DDBJ databases">
        <title>Genome sequencing and analysis.</title>
        <authorList>
            <person name="Huang Y.-T."/>
        </authorList>
    </citation>
    <scope>NUCLEOTIDE SEQUENCE [LARGE SCALE GENOMIC DNA]</scope>
    <source>
        <strain evidence="1 4">SHIN</strain>
    </source>
</reference>
<protein>
    <submittedName>
        <fullName evidence="1">DUF488 domain-containing protein</fullName>
    </submittedName>
</protein>
<organism evidence="2 3">
    <name type="scientific">Brucella pseudogrignonensis</name>
    <dbReference type="NCBI Taxonomy" id="419475"/>
    <lineage>
        <taxon>Bacteria</taxon>
        <taxon>Pseudomonadati</taxon>
        <taxon>Pseudomonadota</taxon>
        <taxon>Alphaproteobacteria</taxon>
        <taxon>Hyphomicrobiales</taxon>
        <taxon>Brucellaceae</taxon>
        <taxon>Brucella/Ochrobactrum group</taxon>
        <taxon>Brucella</taxon>
    </lineage>
</organism>
<dbReference type="RefSeq" id="WP_007879264.1">
    <property type="nucleotide sequence ID" value="NZ_CAXURC020000002.1"/>
</dbReference>
<evidence type="ECO:0000313" key="4">
    <source>
        <dbReference type="Proteomes" id="UP000526233"/>
    </source>
</evidence>
<dbReference type="PANTHER" id="PTHR36849">
    <property type="entry name" value="CYTOPLASMIC PROTEIN-RELATED"/>
    <property type="match status" value="1"/>
</dbReference>
<dbReference type="Proteomes" id="UP000216188">
    <property type="component" value="Unassembled WGS sequence"/>
</dbReference>
<reference evidence="2 3" key="1">
    <citation type="submission" date="2017-07" db="EMBL/GenBank/DDBJ databases">
        <title>Phylogenetic study on the rhizospheric bacterium Ochrobactrum sp. A44.</title>
        <authorList>
            <person name="Krzyzanowska D.M."/>
            <person name="Ossowicki A."/>
            <person name="Rajewska M."/>
            <person name="Maciag T."/>
            <person name="Kaczynski Z."/>
            <person name="Czerwicka M."/>
            <person name="Jafra S."/>
        </authorList>
    </citation>
    <scope>NUCLEOTIDE SEQUENCE [LARGE SCALE GENOMIC DNA]</scope>
    <source>
        <strain evidence="2 3">CCUG 30717</strain>
    </source>
</reference>
<evidence type="ECO:0000313" key="1">
    <source>
        <dbReference type="EMBL" id="NNV19695.1"/>
    </source>
</evidence>
<keyword evidence="3" id="KW-1185">Reference proteome</keyword>
<sequence>MPDIKIKRIYDEPQPNDGFRILVDRVWPRGMTKEKAAIDLWAKDLAPSTGLRKWFDHDIAKWPEFQEKYRGELKANQAAIQEALTKASGTRLTLLFGAKDVEHNQAVVLRDFLMEQS</sequence>
<gene>
    <name evidence="2" type="ORF">CEV34_5136</name>
    <name evidence="1" type="ORF">EHE22_04520</name>
</gene>
<proteinExistence type="predicted"/>